<keyword evidence="2" id="KW-0677">Repeat</keyword>
<dbReference type="Pfam" id="PF20431">
    <property type="entry name" value="E_motif"/>
    <property type="match status" value="1"/>
</dbReference>
<dbReference type="PROSITE" id="PS51375">
    <property type="entry name" value="PPR"/>
    <property type="match status" value="2"/>
</dbReference>
<dbReference type="SUPFAM" id="SSF48452">
    <property type="entry name" value="TPR-like"/>
    <property type="match status" value="1"/>
</dbReference>
<proteinExistence type="inferred from homology"/>
<evidence type="ECO:0000313" key="4">
    <source>
        <dbReference type="EMBL" id="KAE8711782.1"/>
    </source>
</evidence>
<evidence type="ECO:0000313" key="5">
    <source>
        <dbReference type="Proteomes" id="UP000436088"/>
    </source>
</evidence>
<dbReference type="Pfam" id="PF13041">
    <property type="entry name" value="PPR_2"/>
    <property type="match status" value="1"/>
</dbReference>
<dbReference type="GO" id="GO:0003723">
    <property type="term" value="F:RNA binding"/>
    <property type="evidence" value="ECO:0007669"/>
    <property type="project" value="InterPro"/>
</dbReference>
<feature type="repeat" description="PPR" evidence="3">
    <location>
        <begin position="36"/>
        <end position="70"/>
    </location>
</feature>
<dbReference type="EMBL" id="VEPZ02000908">
    <property type="protein sequence ID" value="KAE8711782.1"/>
    <property type="molecule type" value="Genomic_DNA"/>
</dbReference>
<dbReference type="InterPro" id="IPR002885">
    <property type="entry name" value="PPR_rpt"/>
</dbReference>
<dbReference type="FunFam" id="1.25.40.10:FF:000158">
    <property type="entry name" value="pentatricopeptide repeat-containing protein At2g33680"/>
    <property type="match status" value="1"/>
</dbReference>
<dbReference type="AlphaFoldDB" id="A0A6A3B9B3"/>
<protein>
    <submittedName>
        <fullName evidence="4">Pentatricopeptide repeat-containing protein</fullName>
    </submittedName>
</protein>
<dbReference type="PANTHER" id="PTHR47926:SF483">
    <property type="entry name" value="TETRATRICOPEPTIDE-LIKE HELICAL DOMAIN SUPERFAMILY"/>
    <property type="match status" value="1"/>
</dbReference>
<dbReference type="NCBIfam" id="TIGR00756">
    <property type="entry name" value="PPR"/>
    <property type="match status" value="2"/>
</dbReference>
<dbReference type="GO" id="GO:0099402">
    <property type="term" value="P:plant organ development"/>
    <property type="evidence" value="ECO:0007669"/>
    <property type="project" value="UniProtKB-ARBA"/>
</dbReference>
<dbReference type="GO" id="GO:0009451">
    <property type="term" value="P:RNA modification"/>
    <property type="evidence" value="ECO:0007669"/>
    <property type="project" value="InterPro"/>
</dbReference>
<dbReference type="FunFam" id="1.25.40.10:FF:000333">
    <property type="entry name" value="Pentatricopeptide repeat-containing protein"/>
    <property type="match status" value="1"/>
</dbReference>
<dbReference type="PANTHER" id="PTHR47926">
    <property type="entry name" value="PENTATRICOPEPTIDE REPEAT-CONTAINING PROTEIN"/>
    <property type="match status" value="1"/>
</dbReference>
<evidence type="ECO:0000256" key="3">
    <source>
        <dbReference type="PROSITE-ProRule" id="PRU00708"/>
    </source>
</evidence>
<feature type="repeat" description="PPR" evidence="3">
    <location>
        <begin position="5"/>
        <end position="35"/>
    </location>
</feature>
<reference evidence="4" key="1">
    <citation type="submission" date="2019-09" db="EMBL/GenBank/DDBJ databases">
        <title>Draft genome information of white flower Hibiscus syriacus.</title>
        <authorList>
            <person name="Kim Y.-M."/>
        </authorList>
    </citation>
    <scope>NUCLEOTIDE SEQUENCE [LARGE SCALE GENOMIC DNA]</scope>
    <source>
        <strain evidence="4">YM2019G1</strain>
    </source>
</reference>
<name>A0A6A3B9B3_HIBSY</name>
<comment type="caution">
    <text evidence="4">The sequence shown here is derived from an EMBL/GenBank/DDBJ whole genome shotgun (WGS) entry which is preliminary data.</text>
</comment>
<evidence type="ECO:0000256" key="1">
    <source>
        <dbReference type="ARBA" id="ARBA00006643"/>
    </source>
</evidence>
<accession>A0A6A3B9B3</accession>
<dbReference type="Gene3D" id="1.25.40.10">
    <property type="entry name" value="Tetratricopeptide repeat domain"/>
    <property type="match status" value="2"/>
</dbReference>
<gene>
    <name evidence="4" type="ORF">F3Y22_tig00110279pilonHSYRG00158</name>
</gene>
<keyword evidence="5" id="KW-1185">Reference proteome</keyword>
<comment type="similarity">
    <text evidence="1">Belongs to the PPR family. PCMP-H subfamily.</text>
</comment>
<dbReference type="InterPro" id="IPR046960">
    <property type="entry name" value="PPR_At4g14850-like_plant"/>
</dbReference>
<sequence>MPVKIIVSWNAMLDGYAMCGEMASARQVLESMPQRDVVSWSCLIDGYVKSGDYKEALAVFEEMQILGPKANEVTMVSVLCACAHLGVLDRGRLMHRYVIDNGLPMTLVLRTSLVEMFAKCGAVREALDVFRAVSNRRTDVLLRNAMIGGLAIHGLEAWHFFECLGKHGMTAPKSEHFACIVDVLARAGQVAEAYRFLLEMPMEHTASLLGALLNGCLIHGKSDLAEIVGRKLIELDPDNDGRYIGLLNVYAAINRWKEARTMREAMERRGVRKSAGFSSVEISGSLYRFIAHDVTHPNSEQIYKMLEFIVSQMKLDVHKDIREYLSL</sequence>
<dbReference type="Proteomes" id="UP000436088">
    <property type="component" value="Unassembled WGS sequence"/>
</dbReference>
<dbReference type="InterPro" id="IPR046848">
    <property type="entry name" value="E_motif"/>
</dbReference>
<organism evidence="4 5">
    <name type="scientific">Hibiscus syriacus</name>
    <name type="common">Rose of Sharon</name>
    <dbReference type="NCBI Taxonomy" id="106335"/>
    <lineage>
        <taxon>Eukaryota</taxon>
        <taxon>Viridiplantae</taxon>
        <taxon>Streptophyta</taxon>
        <taxon>Embryophyta</taxon>
        <taxon>Tracheophyta</taxon>
        <taxon>Spermatophyta</taxon>
        <taxon>Magnoliopsida</taxon>
        <taxon>eudicotyledons</taxon>
        <taxon>Gunneridae</taxon>
        <taxon>Pentapetalae</taxon>
        <taxon>rosids</taxon>
        <taxon>malvids</taxon>
        <taxon>Malvales</taxon>
        <taxon>Malvaceae</taxon>
        <taxon>Malvoideae</taxon>
        <taxon>Hibiscus</taxon>
    </lineage>
</organism>
<dbReference type="InterPro" id="IPR011990">
    <property type="entry name" value="TPR-like_helical_dom_sf"/>
</dbReference>
<evidence type="ECO:0000256" key="2">
    <source>
        <dbReference type="ARBA" id="ARBA00022737"/>
    </source>
</evidence>
<dbReference type="Pfam" id="PF01535">
    <property type="entry name" value="PPR"/>
    <property type="match status" value="2"/>
</dbReference>